<organism evidence="2 3">
    <name type="scientific">Pseudomonas protegens (strain DSM 19095 / LMG 27888 / CFBP 6595 / CHA0)</name>
    <dbReference type="NCBI Taxonomy" id="1124983"/>
    <lineage>
        <taxon>Bacteria</taxon>
        <taxon>Pseudomonadati</taxon>
        <taxon>Pseudomonadota</taxon>
        <taxon>Gammaproteobacteria</taxon>
        <taxon>Pseudomonadales</taxon>
        <taxon>Pseudomonadaceae</taxon>
        <taxon>Pseudomonas</taxon>
    </lineage>
</organism>
<name>A0A2C9ES43_PSEPH</name>
<dbReference type="eggNOG" id="COG1247">
    <property type="taxonomic scope" value="Bacteria"/>
</dbReference>
<evidence type="ECO:0000259" key="1">
    <source>
        <dbReference type="PROSITE" id="PS51186"/>
    </source>
</evidence>
<dbReference type="KEGG" id="pprc:PFLCHA0_c47290"/>
<dbReference type="GO" id="GO:0016747">
    <property type="term" value="F:acyltransferase activity, transferring groups other than amino-acyl groups"/>
    <property type="evidence" value="ECO:0007669"/>
    <property type="project" value="InterPro"/>
</dbReference>
<accession>A0A2C9ES43</accession>
<dbReference type="Proteomes" id="UP000013940">
    <property type="component" value="Chromosome"/>
</dbReference>
<dbReference type="GeneID" id="57477729"/>
<dbReference type="RefSeq" id="WP_015636763.1">
    <property type="nucleotide sequence ID" value="NC_021237.1"/>
</dbReference>
<proteinExistence type="predicted"/>
<dbReference type="CDD" id="cd04301">
    <property type="entry name" value="NAT_SF"/>
    <property type="match status" value="1"/>
</dbReference>
<dbReference type="SUPFAM" id="SSF55729">
    <property type="entry name" value="Acyl-CoA N-acyltransferases (Nat)"/>
    <property type="match status" value="1"/>
</dbReference>
<evidence type="ECO:0000313" key="2">
    <source>
        <dbReference type="EMBL" id="AGL86480.1"/>
    </source>
</evidence>
<gene>
    <name evidence="2" type="ORF">PFLCHA0_c47290</name>
</gene>
<dbReference type="PANTHER" id="PTHR43451">
    <property type="entry name" value="ACETYLTRANSFERASE (GNAT) FAMILY PROTEIN"/>
    <property type="match status" value="1"/>
</dbReference>
<sequence>MSNVRIRQATTDDLIGIFETHRNSVERLCTSEYSDQQIRMWLDGRSPETYREAVEKGSLWLAEGEQIEGFVELDGNEVSKLFIRGDVARRGLGSRLLEVALARLRASGASSAYLEATLTAEGFYAYHGFQKIGEGTFSRGNSPVSIEIIKMERPL</sequence>
<dbReference type="EMBL" id="CP003190">
    <property type="protein sequence ID" value="AGL86480.1"/>
    <property type="molecule type" value="Genomic_DNA"/>
</dbReference>
<dbReference type="AlphaFoldDB" id="A0A2C9ES43"/>
<evidence type="ECO:0000313" key="3">
    <source>
        <dbReference type="Proteomes" id="UP000013940"/>
    </source>
</evidence>
<dbReference type="PANTHER" id="PTHR43451:SF1">
    <property type="entry name" value="ACETYLTRANSFERASE"/>
    <property type="match status" value="1"/>
</dbReference>
<reference evidence="3" key="1">
    <citation type="journal article" date="2014" name="Genome Announc.">
        <title>Full-genome sequence of the plant growth-promoting bacterium Pseudomonas protegens CHA0.</title>
        <authorList>
            <person name="Jousset A."/>
            <person name="Schuldes J."/>
            <person name="Keel C."/>
            <person name="Maurhofer M."/>
            <person name="Daniel R."/>
            <person name="Scheu S."/>
            <person name="Thuermer A."/>
        </authorList>
    </citation>
    <scope>NUCLEOTIDE SEQUENCE [LARGE SCALE GENOMIC DNA]</scope>
    <source>
        <strain evidence="3">DSM 19095 / LMG 27888 / CFBP 6595 / CHA0</strain>
    </source>
</reference>
<dbReference type="Gene3D" id="3.40.630.30">
    <property type="match status" value="1"/>
</dbReference>
<protein>
    <submittedName>
        <fullName evidence="2">Acetyltransferase, GNAT family</fullName>
    </submittedName>
</protein>
<dbReference type="InterPro" id="IPR000182">
    <property type="entry name" value="GNAT_dom"/>
</dbReference>
<dbReference type="Pfam" id="PF13673">
    <property type="entry name" value="Acetyltransf_10"/>
    <property type="match status" value="1"/>
</dbReference>
<dbReference type="HOGENOM" id="CLU_087351_4_0_6"/>
<dbReference type="InterPro" id="IPR016181">
    <property type="entry name" value="Acyl_CoA_acyltransferase"/>
</dbReference>
<dbReference type="InterPro" id="IPR052564">
    <property type="entry name" value="N-acetyltrans/Recomb-assoc"/>
</dbReference>
<feature type="domain" description="N-acetyltransferase" evidence="1">
    <location>
        <begin position="4"/>
        <end position="155"/>
    </location>
</feature>
<dbReference type="PROSITE" id="PS51186">
    <property type="entry name" value="GNAT"/>
    <property type="match status" value="1"/>
</dbReference>
<keyword evidence="2" id="KW-0808">Transferase</keyword>